<dbReference type="GO" id="GO:0005886">
    <property type="term" value="C:plasma membrane"/>
    <property type="evidence" value="ECO:0007669"/>
    <property type="project" value="InterPro"/>
</dbReference>
<gene>
    <name evidence="8" type="ORF">GGQ59_000752</name>
</gene>
<keyword evidence="4 6" id="KW-0472">Membrane</keyword>
<dbReference type="Pfam" id="PF06305">
    <property type="entry name" value="LapA_dom"/>
    <property type="match status" value="1"/>
</dbReference>
<name>A0A840I1X0_9PROT</name>
<evidence type="ECO:0000256" key="4">
    <source>
        <dbReference type="ARBA" id="ARBA00023136"/>
    </source>
</evidence>
<evidence type="ECO:0000313" key="9">
    <source>
        <dbReference type="Proteomes" id="UP000563524"/>
    </source>
</evidence>
<dbReference type="InterPro" id="IPR010445">
    <property type="entry name" value="LapA_dom"/>
</dbReference>
<accession>A0A840I1X0</accession>
<organism evidence="8 9">
    <name type="scientific">Parvularcula dongshanensis</name>
    <dbReference type="NCBI Taxonomy" id="1173995"/>
    <lineage>
        <taxon>Bacteria</taxon>
        <taxon>Pseudomonadati</taxon>
        <taxon>Pseudomonadota</taxon>
        <taxon>Alphaproteobacteria</taxon>
        <taxon>Parvularculales</taxon>
        <taxon>Parvularculaceae</taxon>
        <taxon>Parvularcula</taxon>
    </lineage>
</organism>
<evidence type="ECO:0000256" key="5">
    <source>
        <dbReference type="SAM" id="MobiDB-lite"/>
    </source>
</evidence>
<dbReference type="AlphaFoldDB" id="A0A840I1X0"/>
<keyword evidence="2 6" id="KW-0812">Transmembrane</keyword>
<comment type="caution">
    <text evidence="8">The sequence shown here is derived from an EMBL/GenBank/DDBJ whole genome shotgun (WGS) entry which is preliminary data.</text>
</comment>
<evidence type="ECO:0000256" key="6">
    <source>
        <dbReference type="SAM" id="Phobius"/>
    </source>
</evidence>
<evidence type="ECO:0000259" key="7">
    <source>
        <dbReference type="Pfam" id="PF06305"/>
    </source>
</evidence>
<proteinExistence type="predicted"/>
<evidence type="ECO:0000313" key="8">
    <source>
        <dbReference type="EMBL" id="MBB4658252.1"/>
    </source>
</evidence>
<protein>
    <submittedName>
        <fullName evidence="8">Putative integral membrane protein</fullName>
    </submittedName>
</protein>
<keyword evidence="3 6" id="KW-1133">Transmembrane helix</keyword>
<keyword evidence="1" id="KW-1003">Cell membrane</keyword>
<evidence type="ECO:0000256" key="1">
    <source>
        <dbReference type="ARBA" id="ARBA00022475"/>
    </source>
</evidence>
<dbReference type="EMBL" id="JACHOB010000001">
    <property type="protein sequence ID" value="MBB4658252.1"/>
    <property type="molecule type" value="Genomic_DNA"/>
</dbReference>
<dbReference type="Proteomes" id="UP000563524">
    <property type="component" value="Unassembled WGS sequence"/>
</dbReference>
<dbReference type="RefSeq" id="WP_183815930.1">
    <property type="nucleotide sequence ID" value="NZ_JACHOB010000001.1"/>
</dbReference>
<reference evidence="8 9" key="1">
    <citation type="submission" date="2020-08" db="EMBL/GenBank/DDBJ databases">
        <title>Genomic Encyclopedia of Type Strains, Phase IV (KMG-IV): sequencing the most valuable type-strain genomes for metagenomic binning, comparative biology and taxonomic classification.</title>
        <authorList>
            <person name="Goeker M."/>
        </authorList>
    </citation>
    <scope>NUCLEOTIDE SEQUENCE [LARGE SCALE GENOMIC DNA]</scope>
    <source>
        <strain evidence="8 9">DSM 102850</strain>
    </source>
</reference>
<evidence type="ECO:0000256" key="3">
    <source>
        <dbReference type="ARBA" id="ARBA00022989"/>
    </source>
</evidence>
<evidence type="ECO:0000256" key="2">
    <source>
        <dbReference type="ARBA" id="ARBA00022692"/>
    </source>
</evidence>
<feature type="region of interest" description="Disordered" evidence="5">
    <location>
        <begin position="107"/>
        <end position="128"/>
    </location>
</feature>
<feature type="domain" description="Lipopolysaccharide assembly protein A" evidence="7">
    <location>
        <begin position="45"/>
        <end position="93"/>
    </location>
</feature>
<feature type="transmembrane region" description="Helical" evidence="6">
    <location>
        <begin position="49"/>
        <end position="70"/>
    </location>
</feature>
<sequence>MRRALTLLVLFVLGVLLAVFLTANSDPVTLSMDPFSKDAPAVSVGPISLAYVLLIPLFLGFVLGGFGMWLSGGKARTLAKERQREVRRLREELREARSLKAPQHDGVLVPVGQAGPGETPTGLPSVRA</sequence>
<keyword evidence="9" id="KW-1185">Reference proteome</keyword>